<dbReference type="OrthoDB" id="227596at2"/>
<keyword evidence="9" id="KW-0812">Transmembrane</keyword>
<dbReference type="GO" id="GO:0046983">
    <property type="term" value="F:protein dimerization activity"/>
    <property type="evidence" value="ECO:0007669"/>
    <property type="project" value="InterPro"/>
</dbReference>
<keyword evidence="5" id="KW-0547">Nucleotide-binding</keyword>
<dbReference type="EC" id="2.7.13.3" evidence="2"/>
<keyword evidence="9" id="KW-0472">Membrane</keyword>
<keyword evidence="3" id="KW-0597">Phosphoprotein</keyword>
<organism evidence="11 12">
    <name type="scientific">Asanoa ferruginea</name>
    <dbReference type="NCBI Taxonomy" id="53367"/>
    <lineage>
        <taxon>Bacteria</taxon>
        <taxon>Bacillati</taxon>
        <taxon>Actinomycetota</taxon>
        <taxon>Actinomycetes</taxon>
        <taxon>Micromonosporales</taxon>
        <taxon>Micromonosporaceae</taxon>
        <taxon>Asanoa</taxon>
    </lineage>
</organism>
<evidence type="ECO:0000256" key="5">
    <source>
        <dbReference type="ARBA" id="ARBA00022741"/>
    </source>
</evidence>
<dbReference type="PANTHER" id="PTHR24421:SF10">
    <property type="entry name" value="NITRATE_NITRITE SENSOR PROTEIN NARQ"/>
    <property type="match status" value="1"/>
</dbReference>
<dbReference type="PANTHER" id="PTHR24421">
    <property type="entry name" value="NITRATE/NITRITE SENSOR PROTEIN NARX-RELATED"/>
    <property type="match status" value="1"/>
</dbReference>
<reference evidence="11 12" key="1">
    <citation type="submission" date="2018-08" db="EMBL/GenBank/DDBJ databases">
        <title>Sequencing the genomes of 1000 actinobacteria strains.</title>
        <authorList>
            <person name="Klenk H.-P."/>
        </authorList>
    </citation>
    <scope>NUCLEOTIDE SEQUENCE [LARGE SCALE GENOMIC DNA]</scope>
    <source>
        <strain evidence="11 12">DSM 44099</strain>
    </source>
</reference>
<keyword evidence="4" id="KW-0808">Transferase</keyword>
<dbReference type="Proteomes" id="UP000256913">
    <property type="component" value="Unassembled WGS sequence"/>
</dbReference>
<feature type="domain" description="Signal transduction histidine kinase subgroup 3 dimerisation and phosphoacceptor" evidence="10">
    <location>
        <begin position="190"/>
        <end position="256"/>
    </location>
</feature>
<keyword evidence="12" id="KW-1185">Reference proteome</keyword>
<evidence type="ECO:0000256" key="7">
    <source>
        <dbReference type="ARBA" id="ARBA00022840"/>
    </source>
</evidence>
<name>A0A3D9ZZ42_9ACTN</name>
<dbReference type="CDD" id="cd16917">
    <property type="entry name" value="HATPase_UhpB-NarQ-NarX-like"/>
    <property type="match status" value="1"/>
</dbReference>
<dbReference type="InterPro" id="IPR050482">
    <property type="entry name" value="Sensor_HK_TwoCompSys"/>
</dbReference>
<protein>
    <recommendedName>
        <fullName evidence="2">histidine kinase</fullName>
        <ecNumber evidence="2">2.7.13.3</ecNumber>
    </recommendedName>
</protein>
<feature type="transmembrane region" description="Helical" evidence="9">
    <location>
        <begin position="138"/>
        <end position="158"/>
    </location>
</feature>
<evidence type="ECO:0000313" key="12">
    <source>
        <dbReference type="Proteomes" id="UP000256913"/>
    </source>
</evidence>
<comment type="caution">
    <text evidence="11">The sequence shown here is derived from an EMBL/GenBank/DDBJ whole genome shotgun (WGS) entry which is preliminary data.</text>
</comment>
<dbReference type="InterPro" id="IPR036890">
    <property type="entry name" value="HATPase_C_sf"/>
</dbReference>
<dbReference type="RefSeq" id="WP_116075299.1">
    <property type="nucleotide sequence ID" value="NZ_BONB01000005.1"/>
</dbReference>
<evidence type="ECO:0000256" key="9">
    <source>
        <dbReference type="SAM" id="Phobius"/>
    </source>
</evidence>
<keyword evidence="8" id="KW-0902">Two-component regulatory system</keyword>
<dbReference type="AlphaFoldDB" id="A0A3D9ZZ42"/>
<feature type="transmembrane region" description="Helical" evidence="9">
    <location>
        <begin position="70"/>
        <end position="93"/>
    </location>
</feature>
<evidence type="ECO:0000256" key="3">
    <source>
        <dbReference type="ARBA" id="ARBA00022553"/>
    </source>
</evidence>
<gene>
    <name evidence="11" type="ORF">DFJ67_8467</name>
</gene>
<dbReference type="GO" id="GO:0000155">
    <property type="term" value="F:phosphorelay sensor kinase activity"/>
    <property type="evidence" value="ECO:0007669"/>
    <property type="project" value="InterPro"/>
</dbReference>
<keyword evidence="6 11" id="KW-0418">Kinase</keyword>
<dbReference type="Gene3D" id="3.30.565.10">
    <property type="entry name" value="Histidine kinase-like ATPase, C-terminal domain"/>
    <property type="match status" value="1"/>
</dbReference>
<evidence type="ECO:0000259" key="10">
    <source>
        <dbReference type="Pfam" id="PF07730"/>
    </source>
</evidence>
<sequence>MVRIPPRGSLARDLALAAVALVGGTLIIVSGAYLTFQPALLGDGPEWLIYLPMVAASGAVALRRRAPLTGLAIGTVALAADLTMGGSIGTLLIYTQVLYDACVFGPARLWRRALEVAIAVVAATAIIGVVSMGSVRGLALGIPAVLLLVLPILTGLSVRQYRDQAALERSRAEQTARVAELDRRQAVSAERTRMARELHDMVANHLSVMAIHATAALTVPNLSAAQVEESLRVIRENSVQGLAEMRQMIDVLRGPEAQPGDDPVAPGLGEVERLVTGARAAGLAVELTTTGSPRALPVGVELAGYRIVQESLTNALKHGTGTASVTVDYGTDEVRLTVHNPVADPGPLDHLGAGAGLIGMRERAALLRGRLDAGPAADARWRVVAALPVDAI</sequence>
<dbReference type="Gene3D" id="1.20.5.1930">
    <property type="match status" value="1"/>
</dbReference>
<feature type="transmembrane region" description="Helical" evidence="9">
    <location>
        <begin position="14"/>
        <end position="35"/>
    </location>
</feature>
<evidence type="ECO:0000313" key="11">
    <source>
        <dbReference type="EMBL" id="REG02372.1"/>
    </source>
</evidence>
<dbReference type="InterPro" id="IPR011712">
    <property type="entry name" value="Sig_transdc_His_kin_sub3_dim/P"/>
</dbReference>
<evidence type="ECO:0000256" key="2">
    <source>
        <dbReference type="ARBA" id="ARBA00012438"/>
    </source>
</evidence>
<dbReference type="SUPFAM" id="SSF55874">
    <property type="entry name" value="ATPase domain of HSP90 chaperone/DNA topoisomerase II/histidine kinase"/>
    <property type="match status" value="1"/>
</dbReference>
<keyword evidence="7" id="KW-0067">ATP-binding</keyword>
<evidence type="ECO:0000256" key="4">
    <source>
        <dbReference type="ARBA" id="ARBA00022679"/>
    </source>
</evidence>
<dbReference type="GO" id="GO:0005524">
    <property type="term" value="F:ATP binding"/>
    <property type="evidence" value="ECO:0007669"/>
    <property type="project" value="UniProtKB-KW"/>
</dbReference>
<evidence type="ECO:0000256" key="8">
    <source>
        <dbReference type="ARBA" id="ARBA00023012"/>
    </source>
</evidence>
<proteinExistence type="predicted"/>
<accession>A0A3D9ZZ42</accession>
<keyword evidence="9" id="KW-1133">Transmembrane helix</keyword>
<dbReference type="EMBL" id="QUMQ01000001">
    <property type="protein sequence ID" value="REG02372.1"/>
    <property type="molecule type" value="Genomic_DNA"/>
</dbReference>
<evidence type="ECO:0000256" key="1">
    <source>
        <dbReference type="ARBA" id="ARBA00000085"/>
    </source>
</evidence>
<evidence type="ECO:0000256" key="6">
    <source>
        <dbReference type="ARBA" id="ARBA00022777"/>
    </source>
</evidence>
<dbReference type="Pfam" id="PF07730">
    <property type="entry name" value="HisKA_3"/>
    <property type="match status" value="1"/>
</dbReference>
<comment type="catalytic activity">
    <reaction evidence="1">
        <text>ATP + protein L-histidine = ADP + protein N-phospho-L-histidine.</text>
        <dbReference type="EC" id="2.7.13.3"/>
    </reaction>
</comment>
<feature type="transmembrane region" description="Helical" evidence="9">
    <location>
        <begin position="113"/>
        <end position="131"/>
    </location>
</feature>
<dbReference type="GO" id="GO:0016020">
    <property type="term" value="C:membrane"/>
    <property type="evidence" value="ECO:0007669"/>
    <property type="project" value="InterPro"/>
</dbReference>